<organism evidence="1 2">
    <name type="scientific">Aureibaculum algae</name>
    <dbReference type="NCBI Taxonomy" id="2584122"/>
    <lineage>
        <taxon>Bacteria</taxon>
        <taxon>Pseudomonadati</taxon>
        <taxon>Bacteroidota</taxon>
        <taxon>Flavobacteriia</taxon>
        <taxon>Flavobacteriales</taxon>
        <taxon>Flavobacteriaceae</taxon>
        <taxon>Aureibaculum</taxon>
    </lineage>
</organism>
<proteinExistence type="predicted"/>
<dbReference type="EMBL" id="CP040749">
    <property type="protein sequence ID" value="QCX39391.1"/>
    <property type="molecule type" value="Genomic_DNA"/>
</dbReference>
<gene>
    <name evidence="1" type="ORF">FF125_13435</name>
</gene>
<protein>
    <submittedName>
        <fullName evidence="1">Uncharacterized protein</fullName>
    </submittedName>
</protein>
<dbReference type="OrthoDB" id="1139121at2"/>
<evidence type="ECO:0000313" key="1">
    <source>
        <dbReference type="EMBL" id="QCX39391.1"/>
    </source>
</evidence>
<dbReference type="RefSeq" id="WP_138950249.1">
    <property type="nucleotide sequence ID" value="NZ_CP040749.1"/>
</dbReference>
<name>A0A5B7TVQ4_9FLAO</name>
<accession>A0A5B7TVQ4</accession>
<keyword evidence="2" id="KW-1185">Reference proteome</keyword>
<dbReference type="Proteomes" id="UP000306229">
    <property type="component" value="Chromosome"/>
</dbReference>
<dbReference type="AlphaFoldDB" id="A0A5B7TVQ4"/>
<reference evidence="1 2" key="1">
    <citation type="submission" date="2019-05" db="EMBL/GenBank/DDBJ databases">
        <title>Algicella ahnfeltiae gen. nov., sp. nov., a novel marine bacterium of the family Flavobacteriaceae isolated from a red alga.</title>
        <authorList>
            <person name="Nedashkovskaya O.I."/>
            <person name="Kukhlevskiy A.D."/>
            <person name="Kim S.-G."/>
            <person name="Zhukova N.V."/>
            <person name="Mikhailov V.V."/>
        </authorList>
    </citation>
    <scope>NUCLEOTIDE SEQUENCE [LARGE SCALE GENOMIC DNA]</scope>
    <source>
        <strain evidence="1 2">10Alg115</strain>
    </source>
</reference>
<sequence length="145" mass="17258">METKIKKDWLGRVKSIEELHDDSKLWISEVSFINDELHFFNDLLSTYYIDIIDSGLSDEINKIIKKITQEKESYNAFMKLIQYQENLLSKLIYTGSVTSNPNYLKMHQDLEFKVNAYIKNSKLLKKQIFSIVEDQMRKKEQKKLL</sequence>
<evidence type="ECO:0000313" key="2">
    <source>
        <dbReference type="Proteomes" id="UP000306229"/>
    </source>
</evidence>
<dbReference type="KEGG" id="fbe:FF125_13435"/>